<comment type="caution">
    <text evidence="1">The sequence shown here is derived from an EMBL/GenBank/DDBJ whole genome shotgun (WGS) entry which is preliminary data.</text>
</comment>
<dbReference type="Proteomes" id="UP000828390">
    <property type="component" value="Unassembled WGS sequence"/>
</dbReference>
<organism evidence="1 2">
    <name type="scientific">Dreissena polymorpha</name>
    <name type="common">Zebra mussel</name>
    <name type="synonym">Mytilus polymorpha</name>
    <dbReference type="NCBI Taxonomy" id="45954"/>
    <lineage>
        <taxon>Eukaryota</taxon>
        <taxon>Metazoa</taxon>
        <taxon>Spiralia</taxon>
        <taxon>Lophotrochozoa</taxon>
        <taxon>Mollusca</taxon>
        <taxon>Bivalvia</taxon>
        <taxon>Autobranchia</taxon>
        <taxon>Heteroconchia</taxon>
        <taxon>Euheterodonta</taxon>
        <taxon>Imparidentia</taxon>
        <taxon>Neoheterodontei</taxon>
        <taxon>Myida</taxon>
        <taxon>Dreissenoidea</taxon>
        <taxon>Dreissenidae</taxon>
        <taxon>Dreissena</taxon>
    </lineage>
</organism>
<reference evidence="1" key="2">
    <citation type="submission" date="2020-11" db="EMBL/GenBank/DDBJ databases">
        <authorList>
            <person name="McCartney M.A."/>
            <person name="Auch B."/>
            <person name="Kono T."/>
            <person name="Mallez S."/>
            <person name="Becker A."/>
            <person name="Gohl D.M."/>
            <person name="Silverstein K.A.T."/>
            <person name="Koren S."/>
            <person name="Bechman K.B."/>
            <person name="Herman A."/>
            <person name="Abrahante J.E."/>
            <person name="Garbe J."/>
        </authorList>
    </citation>
    <scope>NUCLEOTIDE SEQUENCE</scope>
    <source>
        <strain evidence="1">Duluth1</strain>
        <tissue evidence="1">Whole animal</tissue>
    </source>
</reference>
<dbReference type="AlphaFoldDB" id="A0A9D4KFC9"/>
<name>A0A9D4KFC9_DREPO</name>
<sequence length="152" mass="17255">MNIIRAVSCDKWIAPDQPAHAHIWSGVTLVAYGRFNLTGRWSSSIKRVDDGLLQENGYIMFIFNQMGSNGLMSNGLMSSLTVKREDNVQLQYDGKMSASFKWVDVDDGQLQFKRVDASIERVKNRQRIAADIQFIKVEDIKRVDDVQLQSNG</sequence>
<reference evidence="1" key="1">
    <citation type="journal article" date="2019" name="bioRxiv">
        <title>The Genome of the Zebra Mussel, Dreissena polymorpha: A Resource for Invasive Species Research.</title>
        <authorList>
            <person name="McCartney M.A."/>
            <person name="Auch B."/>
            <person name="Kono T."/>
            <person name="Mallez S."/>
            <person name="Zhang Y."/>
            <person name="Obille A."/>
            <person name="Becker A."/>
            <person name="Abrahante J.E."/>
            <person name="Garbe J."/>
            <person name="Badalamenti J.P."/>
            <person name="Herman A."/>
            <person name="Mangelson H."/>
            <person name="Liachko I."/>
            <person name="Sullivan S."/>
            <person name="Sone E.D."/>
            <person name="Koren S."/>
            <person name="Silverstein K.A.T."/>
            <person name="Beckman K.B."/>
            <person name="Gohl D.M."/>
        </authorList>
    </citation>
    <scope>NUCLEOTIDE SEQUENCE</scope>
    <source>
        <strain evidence="1">Duluth1</strain>
        <tissue evidence="1">Whole animal</tissue>
    </source>
</reference>
<evidence type="ECO:0000313" key="1">
    <source>
        <dbReference type="EMBL" id="KAH3838838.1"/>
    </source>
</evidence>
<proteinExistence type="predicted"/>
<gene>
    <name evidence="1" type="ORF">DPMN_112254</name>
</gene>
<keyword evidence="2" id="KW-1185">Reference proteome</keyword>
<evidence type="ECO:0000313" key="2">
    <source>
        <dbReference type="Proteomes" id="UP000828390"/>
    </source>
</evidence>
<dbReference type="EMBL" id="JAIWYP010000004">
    <property type="protein sequence ID" value="KAH3838838.1"/>
    <property type="molecule type" value="Genomic_DNA"/>
</dbReference>
<accession>A0A9D4KFC9</accession>
<protein>
    <submittedName>
        <fullName evidence="1">Uncharacterized protein</fullName>
    </submittedName>
</protein>